<dbReference type="Gene3D" id="1.10.3470.10">
    <property type="entry name" value="ABC transporter involved in vitamin B12 uptake, BtuC"/>
    <property type="match status" value="1"/>
</dbReference>
<feature type="transmembrane region" description="Helical" evidence="7">
    <location>
        <begin position="42"/>
        <end position="66"/>
    </location>
</feature>
<feature type="transmembrane region" description="Helical" evidence="7">
    <location>
        <begin position="238"/>
        <end position="258"/>
    </location>
</feature>
<name>A0A1V4IXV7_9CLOT</name>
<feature type="transmembrane region" description="Helical" evidence="7">
    <location>
        <begin position="128"/>
        <end position="151"/>
    </location>
</feature>
<evidence type="ECO:0000256" key="5">
    <source>
        <dbReference type="ARBA" id="ARBA00023136"/>
    </source>
</evidence>
<reference evidence="8 9" key="1">
    <citation type="submission" date="2017-03" db="EMBL/GenBank/DDBJ databases">
        <title>Genome sequence of Clostridium oryzae DSM 28571.</title>
        <authorList>
            <person name="Poehlein A."/>
            <person name="Daniel R."/>
        </authorList>
    </citation>
    <scope>NUCLEOTIDE SEQUENCE [LARGE SCALE GENOMIC DNA]</scope>
    <source>
        <strain evidence="8 9">DSM 28571</strain>
    </source>
</reference>
<evidence type="ECO:0000313" key="9">
    <source>
        <dbReference type="Proteomes" id="UP000190080"/>
    </source>
</evidence>
<dbReference type="Proteomes" id="UP000190080">
    <property type="component" value="Unassembled WGS sequence"/>
</dbReference>
<dbReference type="EMBL" id="MZGV01000003">
    <property type="protein sequence ID" value="OPJ64604.1"/>
    <property type="molecule type" value="Genomic_DNA"/>
</dbReference>
<keyword evidence="9" id="KW-1185">Reference proteome</keyword>
<comment type="subcellular location">
    <subcellularLocation>
        <location evidence="6">Cell membrane</location>
        <topology evidence="6">Multi-pass membrane protein</topology>
    </subcellularLocation>
    <subcellularLocation>
        <location evidence="1">Membrane</location>
        <topology evidence="1">Multi-pass membrane protein</topology>
    </subcellularLocation>
</comment>
<dbReference type="SUPFAM" id="SSF81345">
    <property type="entry name" value="ABC transporter involved in vitamin B12 uptake, BtuC"/>
    <property type="match status" value="1"/>
</dbReference>
<feature type="transmembrane region" description="Helical" evidence="7">
    <location>
        <begin position="86"/>
        <end position="107"/>
    </location>
</feature>
<organism evidence="8 9">
    <name type="scientific">Clostridium oryzae</name>
    <dbReference type="NCBI Taxonomy" id="1450648"/>
    <lineage>
        <taxon>Bacteria</taxon>
        <taxon>Bacillati</taxon>
        <taxon>Bacillota</taxon>
        <taxon>Clostridia</taxon>
        <taxon>Eubacteriales</taxon>
        <taxon>Clostridiaceae</taxon>
        <taxon>Clostridium</taxon>
    </lineage>
</organism>
<evidence type="ECO:0000256" key="1">
    <source>
        <dbReference type="ARBA" id="ARBA00004141"/>
    </source>
</evidence>
<evidence type="ECO:0000256" key="6">
    <source>
        <dbReference type="RuleBase" id="RU003943"/>
    </source>
</evidence>
<feature type="transmembrane region" description="Helical" evidence="7">
    <location>
        <begin position="171"/>
        <end position="202"/>
    </location>
</feature>
<evidence type="ECO:0000256" key="3">
    <source>
        <dbReference type="ARBA" id="ARBA00022692"/>
    </source>
</evidence>
<feature type="transmembrane region" description="Helical" evidence="7">
    <location>
        <begin position="6"/>
        <end position="30"/>
    </location>
</feature>
<proteinExistence type="inferred from homology"/>
<accession>A0A1V4IXV7</accession>
<gene>
    <name evidence="8" type="primary">znuB</name>
    <name evidence="8" type="ORF">CLORY_04720</name>
</gene>
<protein>
    <submittedName>
        <fullName evidence="8">High-affinity zinc uptake system membrane protein ZnuB</fullName>
    </submittedName>
</protein>
<evidence type="ECO:0000256" key="2">
    <source>
        <dbReference type="ARBA" id="ARBA00008034"/>
    </source>
</evidence>
<comment type="caution">
    <text evidence="8">The sequence shown here is derived from an EMBL/GenBank/DDBJ whole genome shotgun (WGS) entry which is preliminary data.</text>
</comment>
<keyword evidence="3 6" id="KW-0812">Transmembrane</keyword>
<dbReference type="InterPro" id="IPR037294">
    <property type="entry name" value="ABC_BtuC-like"/>
</dbReference>
<evidence type="ECO:0000313" key="8">
    <source>
        <dbReference type="EMBL" id="OPJ64604.1"/>
    </source>
</evidence>
<dbReference type="PANTHER" id="PTHR30477">
    <property type="entry name" value="ABC-TRANSPORTER METAL-BINDING PROTEIN"/>
    <property type="match status" value="1"/>
</dbReference>
<keyword evidence="6" id="KW-0813">Transport</keyword>
<keyword evidence="4 7" id="KW-1133">Transmembrane helix</keyword>
<feature type="transmembrane region" description="Helical" evidence="7">
    <location>
        <begin position="214"/>
        <end position="232"/>
    </location>
</feature>
<dbReference type="GO" id="GO:0010043">
    <property type="term" value="P:response to zinc ion"/>
    <property type="evidence" value="ECO:0007669"/>
    <property type="project" value="TreeGrafter"/>
</dbReference>
<dbReference type="GO" id="GO:0055085">
    <property type="term" value="P:transmembrane transport"/>
    <property type="evidence" value="ECO:0007669"/>
    <property type="project" value="InterPro"/>
</dbReference>
<dbReference type="Pfam" id="PF00950">
    <property type="entry name" value="ABC-3"/>
    <property type="match status" value="1"/>
</dbReference>
<dbReference type="RefSeq" id="WP_079421928.1">
    <property type="nucleotide sequence ID" value="NZ_MZGV01000003.1"/>
</dbReference>
<evidence type="ECO:0000256" key="7">
    <source>
        <dbReference type="SAM" id="Phobius"/>
    </source>
</evidence>
<dbReference type="PANTHER" id="PTHR30477:SF0">
    <property type="entry name" value="METAL TRANSPORT SYSTEM MEMBRANE PROTEIN TM_0125-RELATED"/>
    <property type="match status" value="1"/>
</dbReference>
<comment type="similarity">
    <text evidence="2 6">Belongs to the ABC-3 integral membrane protein family.</text>
</comment>
<sequence>MFQYSFMQNALIISILISIICPCIGVFLVLRRHSMIGDTLAHSSLAGVALGLVFGQNPIISAFIFTSLCSFLIEVLKNYYKKYTEIILVIVMSLSIGIAITLISSGQARANVNSFLFGSILTVTKQDLLIVSVLCLITLIVLFVFFNQLVYITFDEEGAKVAGVKVKLIDYVFSIIVAAAISVSIRVVGVLVLSSMIALPVASAIQLQKGFRKTLVYSIIISIIDIISGLVISYYVNAAAGGVIAITSVIMLVIVITIKKAAFLFKNKILKETL</sequence>
<dbReference type="GO" id="GO:0043190">
    <property type="term" value="C:ATP-binding cassette (ABC) transporter complex"/>
    <property type="evidence" value="ECO:0007669"/>
    <property type="project" value="InterPro"/>
</dbReference>
<keyword evidence="5 7" id="KW-0472">Membrane</keyword>
<dbReference type="CDD" id="cd06550">
    <property type="entry name" value="TM_ABC_iron-siderophores_like"/>
    <property type="match status" value="1"/>
</dbReference>
<evidence type="ECO:0000256" key="4">
    <source>
        <dbReference type="ARBA" id="ARBA00022989"/>
    </source>
</evidence>
<dbReference type="AlphaFoldDB" id="A0A1V4IXV7"/>
<dbReference type="STRING" id="1450648.CLORY_04720"/>
<dbReference type="OrthoDB" id="9798540at2"/>
<dbReference type="InterPro" id="IPR001626">
    <property type="entry name" value="ABC_TroCD"/>
</dbReference>